<evidence type="ECO:0000256" key="4">
    <source>
        <dbReference type="ARBA" id="ARBA00023136"/>
    </source>
</evidence>
<dbReference type="AlphaFoldDB" id="A0A1H4UXB5"/>
<evidence type="ECO:0000256" key="6">
    <source>
        <dbReference type="RuleBase" id="RU361157"/>
    </source>
</evidence>
<name>A0A1H4UXB5_9PSEU</name>
<keyword evidence="9" id="KW-1185">Reference proteome</keyword>
<dbReference type="OrthoDB" id="8988363at2"/>
<dbReference type="PANTHER" id="PTHR43229">
    <property type="entry name" value="NODULATION PROTEIN J"/>
    <property type="match status" value="1"/>
</dbReference>
<dbReference type="RefSeq" id="WP_091311160.1">
    <property type="nucleotide sequence ID" value="NZ_FNSO01000004.1"/>
</dbReference>
<comment type="subcellular location">
    <subcellularLocation>
        <location evidence="6">Cell membrane</location>
        <topology evidence="6">Multi-pass membrane protein</topology>
    </subcellularLocation>
    <subcellularLocation>
        <location evidence="1">Membrane</location>
        <topology evidence="1">Multi-pass membrane protein</topology>
    </subcellularLocation>
</comment>
<keyword evidence="6" id="KW-0813">Transport</keyword>
<dbReference type="GO" id="GO:0140359">
    <property type="term" value="F:ABC-type transporter activity"/>
    <property type="evidence" value="ECO:0007669"/>
    <property type="project" value="InterPro"/>
</dbReference>
<dbReference type="InterPro" id="IPR000412">
    <property type="entry name" value="ABC_2_transport"/>
</dbReference>
<dbReference type="STRING" id="208445.SAMN04489727_4852"/>
<feature type="transmembrane region" description="Helical" evidence="6">
    <location>
        <begin position="181"/>
        <end position="203"/>
    </location>
</feature>
<feature type="transmembrane region" description="Helical" evidence="6">
    <location>
        <begin position="145"/>
        <end position="169"/>
    </location>
</feature>
<dbReference type="PROSITE" id="PS51012">
    <property type="entry name" value="ABC_TM2"/>
    <property type="match status" value="1"/>
</dbReference>
<dbReference type="PIRSF" id="PIRSF006648">
    <property type="entry name" value="DrrB"/>
    <property type="match status" value="1"/>
</dbReference>
<gene>
    <name evidence="8" type="ORF">SAMN04489727_4852</name>
</gene>
<accession>A0A1H4UXB5</accession>
<evidence type="ECO:0000256" key="2">
    <source>
        <dbReference type="ARBA" id="ARBA00022692"/>
    </source>
</evidence>
<comment type="similarity">
    <text evidence="6">Belongs to the ABC-2 integral membrane protein family.</text>
</comment>
<reference evidence="9" key="1">
    <citation type="submission" date="2016-10" db="EMBL/GenBank/DDBJ databases">
        <authorList>
            <person name="Varghese N."/>
            <person name="Submissions S."/>
        </authorList>
    </citation>
    <scope>NUCLEOTIDE SEQUENCE [LARGE SCALE GENOMIC DNA]</scope>
    <source>
        <strain evidence="9">DSM 44544</strain>
    </source>
</reference>
<dbReference type="InterPro" id="IPR047817">
    <property type="entry name" value="ABC2_TM_bact-type"/>
</dbReference>
<dbReference type="Pfam" id="PF01061">
    <property type="entry name" value="ABC2_membrane"/>
    <property type="match status" value="1"/>
</dbReference>
<evidence type="ECO:0000313" key="8">
    <source>
        <dbReference type="EMBL" id="SEC72794.1"/>
    </source>
</evidence>
<feature type="domain" description="ABC transmembrane type-2" evidence="7">
    <location>
        <begin position="30"/>
        <end position="257"/>
    </location>
</feature>
<keyword evidence="4 6" id="KW-0472">Membrane</keyword>
<feature type="transmembrane region" description="Helical" evidence="6">
    <location>
        <begin position="32"/>
        <end position="54"/>
    </location>
</feature>
<proteinExistence type="inferred from homology"/>
<evidence type="ECO:0000256" key="3">
    <source>
        <dbReference type="ARBA" id="ARBA00022989"/>
    </source>
</evidence>
<protein>
    <recommendedName>
        <fullName evidence="6">Transport permease protein</fullName>
    </recommendedName>
</protein>
<evidence type="ECO:0000256" key="1">
    <source>
        <dbReference type="ARBA" id="ARBA00004141"/>
    </source>
</evidence>
<feature type="transmembrane region" description="Helical" evidence="6">
    <location>
        <begin position="108"/>
        <end position="133"/>
    </location>
</feature>
<dbReference type="PANTHER" id="PTHR43229:SF2">
    <property type="entry name" value="NODULATION PROTEIN J"/>
    <property type="match status" value="1"/>
</dbReference>
<keyword evidence="6" id="KW-1003">Cell membrane</keyword>
<dbReference type="GO" id="GO:0046677">
    <property type="term" value="P:response to antibiotic"/>
    <property type="evidence" value="ECO:0007669"/>
    <property type="project" value="UniProtKB-KW"/>
</dbReference>
<feature type="transmembrane region" description="Helical" evidence="6">
    <location>
        <begin position="66"/>
        <end position="87"/>
    </location>
</feature>
<dbReference type="GO" id="GO:0043190">
    <property type="term" value="C:ATP-binding cassette (ABC) transporter complex"/>
    <property type="evidence" value="ECO:0007669"/>
    <property type="project" value="InterPro"/>
</dbReference>
<dbReference type="Proteomes" id="UP000199622">
    <property type="component" value="Unassembled WGS sequence"/>
</dbReference>
<keyword evidence="2 6" id="KW-0812">Transmembrane</keyword>
<feature type="transmembrane region" description="Helical" evidence="6">
    <location>
        <begin position="235"/>
        <end position="254"/>
    </location>
</feature>
<sequence>MNSRVAPTQALRHGLILAGRGVRKIRRNPEHLVDVTVQPLLFLVMFGYLFGGAIAGSPDAYLRDLVPGLMVPSVLMATLSAGVGLNADAGSGVFDRFRSMPIARSAPLTGVVLAGAVRYLVAIAVLLAAGAVLGYRVGTGPLGVLAATAILVAAGLCFCWVTVFLGMVLRDRDAVQGTAVALFMPMVFASTVFVPAATMPGWLRAWSGVNPVSLLADVVRGLLGGGPVAGPLTGALAWSAGVLLVFFPLAIRAYHRRVG</sequence>
<evidence type="ECO:0000259" key="7">
    <source>
        <dbReference type="PROSITE" id="PS51012"/>
    </source>
</evidence>
<evidence type="ECO:0000256" key="5">
    <source>
        <dbReference type="ARBA" id="ARBA00023251"/>
    </source>
</evidence>
<evidence type="ECO:0000313" key="9">
    <source>
        <dbReference type="Proteomes" id="UP000199622"/>
    </source>
</evidence>
<keyword evidence="3 6" id="KW-1133">Transmembrane helix</keyword>
<keyword evidence="5" id="KW-0046">Antibiotic resistance</keyword>
<dbReference type="InterPro" id="IPR051784">
    <property type="entry name" value="Nod_factor_ABC_transporter"/>
</dbReference>
<dbReference type="InterPro" id="IPR013525">
    <property type="entry name" value="ABC2_TM"/>
</dbReference>
<organism evidence="8 9">
    <name type="scientific">Amycolatopsis tolypomycina</name>
    <dbReference type="NCBI Taxonomy" id="208445"/>
    <lineage>
        <taxon>Bacteria</taxon>
        <taxon>Bacillati</taxon>
        <taxon>Actinomycetota</taxon>
        <taxon>Actinomycetes</taxon>
        <taxon>Pseudonocardiales</taxon>
        <taxon>Pseudonocardiaceae</taxon>
        <taxon>Amycolatopsis</taxon>
    </lineage>
</organism>
<dbReference type="EMBL" id="FNSO01000004">
    <property type="protein sequence ID" value="SEC72794.1"/>
    <property type="molecule type" value="Genomic_DNA"/>
</dbReference>